<name>A0AAW2FBB6_9HYME</name>
<keyword evidence="1" id="KW-0472">Membrane</keyword>
<dbReference type="EMBL" id="JADYXP020000012">
    <property type="protein sequence ID" value="KAL0112279.1"/>
    <property type="molecule type" value="Genomic_DNA"/>
</dbReference>
<accession>A0AAW2FBB6</accession>
<keyword evidence="1" id="KW-0812">Transmembrane</keyword>
<comment type="caution">
    <text evidence="2">The sequence shown here is derived from an EMBL/GenBank/DDBJ whole genome shotgun (WGS) entry which is preliminary data.</text>
</comment>
<protein>
    <submittedName>
        <fullName evidence="2">Uncharacterized protein</fullName>
    </submittedName>
</protein>
<feature type="transmembrane region" description="Helical" evidence="1">
    <location>
        <begin position="110"/>
        <end position="130"/>
    </location>
</feature>
<sequence>MPADRGIHYYPRAEELTSKSTRFVGQLPFSLFVLRSAPVRTATALRNLLVVPVDRQWVKRDPILVNLIPGLGARHHPSRLGWARSRITPLQQTFSPRTMHPMPSPSPPPALDLLVSLCLALSLFLIERLISVPLRKIRDKRGYKYSRKK</sequence>
<organism evidence="2 3">
    <name type="scientific">Cardiocondyla obscurior</name>
    <dbReference type="NCBI Taxonomy" id="286306"/>
    <lineage>
        <taxon>Eukaryota</taxon>
        <taxon>Metazoa</taxon>
        <taxon>Ecdysozoa</taxon>
        <taxon>Arthropoda</taxon>
        <taxon>Hexapoda</taxon>
        <taxon>Insecta</taxon>
        <taxon>Pterygota</taxon>
        <taxon>Neoptera</taxon>
        <taxon>Endopterygota</taxon>
        <taxon>Hymenoptera</taxon>
        <taxon>Apocrita</taxon>
        <taxon>Aculeata</taxon>
        <taxon>Formicoidea</taxon>
        <taxon>Formicidae</taxon>
        <taxon>Myrmicinae</taxon>
        <taxon>Cardiocondyla</taxon>
    </lineage>
</organism>
<proteinExistence type="predicted"/>
<evidence type="ECO:0000313" key="2">
    <source>
        <dbReference type="EMBL" id="KAL0112279.1"/>
    </source>
</evidence>
<dbReference type="AlphaFoldDB" id="A0AAW2FBB6"/>
<dbReference type="Proteomes" id="UP001430953">
    <property type="component" value="Unassembled WGS sequence"/>
</dbReference>
<evidence type="ECO:0000256" key="1">
    <source>
        <dbReference type="SAM" id="Phobius"/>
    </source>
</evidence>
<gene>
    <name evidence="2" type="ORF">PUN28_011968</name>
</gene>
<keyword evidence="1" id="KW-1133">Transmembrane helix</keyword>
<keyword evidence="3" id="KW-1185">Reference proteome</keyword>
<evidence type="ECO:0000313" key="3">
    <source>
        <dbReference type="Proteomes" id="UP001430953"/>
    </source>
</evidence>
<reference evidence="2 3" key="1">
    <citation type="submission" date="2023-03" db="EMBL/GenBank/DDBJ databases">
        <title>High recombination rates correlate with genetic variation in Cardiocondyla obscurior ants.</title>
        <authorList>
            <person name="Errbii M."/>
        </authorList>
    </citation>
    <scope>NUCLEOTIDE SEQUENCE [LARGE SCALE GENOMIC DNA]</scope>
    <source>
        <strain evidence="2">Alpha-2009</strain>
        <tissue evidence="2">Whole body</tissue>
    </source>
</reference>